<name>A0A841HBP3_HALSI</name>
<protein>
    <recommendedName>
        <fullName evidence="4">AglQ family protein</fullName>
    </recommendedName>
</protein>
<evidence type="ECO:0008006" key="4">
    <source>
        <dbReference type="Google" id="ProtNLM"/>
    </source>
</evidence>
<accession>A0A841HBP3</accession>
<reference evidence="2" key="1">
    <citation type="submission" date="2020-08" db="EMBL/GenBank/DDBJ databases">
        <title>Genomic Encyclopedia of Type Strains, Phase IV (KMG-IV): sequencing the most valuable type-strain genomes for metagenomic binning, comparative biology and taxonomic classification.</title>
        <authorList>
            <person name="Goeker M."/>
        </authorList>
    </citation>
    <scope>NUCLEOTIDE SEQUENCE</scope>
    <source>
        <strain evidence="2">DSM 669</strain>
    </source>
</reference>
<evidence type="ECO:0000313" key="2">
    <source>
        <dbReference type="EMBL" id="MBB6090146.1"/>
    </source>
</evidence>
<gene>
    <name evidence="2" type="ORF">HNR49_001519</name>
</gene>
<sequence>MPSSSNRHLTSTHEVIKHCARTGLDSQRADGSFPPGRNYTYDEPETPVRNTANWLRVLTEAYVITGDDAFKRAALASVEYLLTDEVRPHGATYHCRKIQSKDKCNGLVGQASPIRALAKAGTVFDHSDAIETATAVFDLHPYNESLGLWERVEIDGQPLSFDRTLNHQIIFAAAATELAPHRDTVLDRVKRFLSKLESNMRLHENGLIKHYARPPLVPMLREVARSPHYYDMVINECAFHYYSYSKSRRRKERGYQAVNLSALSLLKERVPDHGVWSTDTISRSVDFLRQAQEELIEGIDTKHGSLVQATDIAKIRSRFEERPIQCYEELISTDITRTPSRGEGVFELEGINSSTEAALVSVLTDIPNVDLH</sequence>
<dbReference type="Proteomes" id="UP000642919">
    <property type="component" value="Unassembled WGS sequence"/>
</dbReference>
<dbReference type="InterPro" id="IPR008928">
    <property type="entry name" value="6-hairpin_glycosidase_sf"/>
</dbReference>
<dbReference type="SUPFAM" id="SSF48208">
    <property type="entry name" value="Six-hairpin glycosidases"/>
    <property type="match status" value="1"/>
</dbReference>
<organism evidence="2 3">
    <name type="scientific">Halobacterium salinarum</name>
    <name type="common">Halobacterium halobium</name>
    <dbReference type="NCBI Taxonomy" id="2242"/>
    <lineage>
        <taxon>Archaea</taxon>
        <taxon>Methanobacteriati</taxon>
        <taxon>Methanobacteriota</taxon>
        <taxon>Stenosarchaea group</taxon>
        <taxon>Halobacteria</taxon>
        <taxon>Halobacteriales</taxon>
        <taxon>Halobacteriaceae</taxon>
        <taxon>Halobacterium</taxon>
    </lineage>
</organism>
<evidence type="ECO:0000256" key="1">
    <source>
        <dbReference type="SAM" id="MobiDB-lite"/>
    </source>
</evidence>
<feature type="region of interest" description="Disordered" evidence="1">
    <location>
        <begin position="26"/>
        <end position="45"/>
    </location>
</feature>
<dbReference type="SMR" id="A0A841HBP3"/>
<dbReference type="RefSeq" id="WP_010902757.1">
    <property type="nucleotide sequence ID" value="NZ_JACHGX010000004.1"/>
</dbReference>
<dbReference type="OMA" id="VRTTSHW"/>
<dbReference type="EMBL" id="JACHGX010000004">
    <property type="protein sequence ID" value="MBB6090146.1"/>
    <property type="molecule type" value="Genomic_DNA"/>
</dbReference>
<proteinExistence type="predicted"/>
<comment type="caution">
    <text evidence="2">The sequence shown here is derived from an EMBL/GenBank/DDBJ whole genome shotgun (WGS) entry which is preliminary data.</text>
</comment>
<dbReference type="GeneID" id="68693852"/>
<dbReference type="GO" id="GO:0005975">
    <property type="term" value="P:carbohydrate metabolic process"/>
    <property type="evidence" value="ECO:0007669"/>
    <property type="project" value="InterPro"/>
</dbReference>
<evidence type="ECO:0000313" key="3">
    <source>
        <dbReference type="Proteomes" id="UP000642919"/>
    </source>
</evidence>
<dbReference type="AlphaFoldDB" id="A0A841HBP3"/>